<protein>
    <recommendedName>
        <fullName evidence="6">RRM domain-containing protein</fullName>
    </recommendedName>
</protein>
<sequence length="238" mass="27693">TSVGTTTCYVNNLPEDIGEKELERTFERWGKVVDVYIARKRNKAGRIFGFVRYAGVKDETWLEEQLQDVWFGSYKVWVNISRYEKPSTKTVKRNQHKEEKHPDQRMMELGNNQAKPKHNMRGRQSARKEGVTYVEATRKSGEGRSSKEDNHKEDNQEERQRLQKELQSGGDKDDGGLQITINEEEMEWAKKGYVGVVRNIEDIHLIQQRLEEDGITSVRVIPMGGDIVFMKVDEKEDM</sequence>
<accession>A0A392MBY8</accession>
<keyword evidence="1" id="KW-0507">mRNA processing</keyword>
<dbReference type="GO" id="GO:0008380">
    <property type="term" value="P:RNA splicing"/>
    <property type="evidence" value="ECO:0007669"/>
    <property type="project" value="UniProtKB-KW"/>
</dbReference>
<feature type="non-terminal residue" evidence="7">
    <location>
        <position position="1"/>
    </location>
</feature>
<keyword evidence="4" id="KW-0694">RNA-binding</keyword>
<dbReference type="SMART" id="SM00360">
    <property type="entry name" value="RRM"/>
    <property type="match status" value="1"/>
</dbReference>
<evidence type="ECO:0000313" key="8">
    <source>
        <dbReference type="Proteomes" id="UP000265520"/>
    </source>
</evidence>
<name>A0A392MBY8_9FABA</name>
<evidence type="ECO:0000256" key="2">
    <source>
        <dbReference type="ARBA" id="ARBA00022728"/>
    </source>
</evidence>
<dbReference type="PROSITE" id="PS50102">
    <property type="entry name" value="RRM"/>
    <property type="match status" value="1"/>
</dbReference>
<dbReference type="InterPro" id="IPR050907">
    <property type="entry name" value="SRSF"/>
</dbReference>
<feature type="domain" description="RRM" evidence="6">
    <location>
        <begin position="6"/>
        <end position="83"/>
    </location>
</feature>
<dbReference type="SUPFAM" id="SSF54928">
    <property type="entry name" value="RNA-binding domain, RBD"/>
    <property type="match status" value="1"/>
</dbReference>
<dbReference type="EMBL" id="LXQA010007380">
    <property type="protein sequence ID" value="MCH84791.1"/>
    <property type="molecule type" value="Genomic_DNA"/>
</dbReference>
<keyword evidence="3" id="KW-0508">mRNA splicing</keyword>
<dbReference type="GO" id="GO:0005681">
    <property type="term" value="C:spliceosomal complex"/>
    <property type="evidence" value="ECO:0007669"/>
    <property type="project" value="UniProtKB-KW"/>
</dbReference>
<feature type="compositionally biased region" description="Basic residues" evidence="5">
    <location>
        <begin position="115"/>
        <end position="125"/>
    </location>
</feature>
<dbReference type="GO" id="GO:0003723">
    <property type="term" value="F:RNA binding"/>
    <property type="evidence" value="ECO:0007669"/>
    <property type="project" value="UniProtKB-UniRule"/>
</dbReference>
<dbReference type="GO" id="GO:0006397">
    <property type="term" value="P:mRNA processing"/>
    <property type="evidence" value="ECO:0007669"/>
    <property type="project" value="UniProtKB-KW"/>
</dbReference>
<dbReference type="Proteomes" id="UP000265520">
    <property type="component" value="Unassembled WGS sequence"/>
</dbReference>
<dbReference type="InterPro" id="IPR012677">
    <property type="entry name" value="Nucleotide-bd_a/b_plait_sf"/>
</dbReference>
<comment type="caution">
    <text evidence="7">The sequence shown here is derived from an EMBL/GenBank/DDBJ whole genome shotgun (WGS) entry which is preliminary data.</text>
</comment>
<evidence type="ECO:0000259" key="6">
    <source>
        <dbReference type="PROSITE" id="PS50102"/>
    </source>
</evidence>
<evidence type="ECO:0000313" key="7">
    <source>
        <dbReference type="EMBL" id="MCH84791.1"/>
    </source>
</evidence>
<gene>
    <name evidence="7" type="ORF">A2U01_0005627</name>
</gene>
<feature type="compositionally biased region" description="Basic and acidic residues" evidence="5">
    <location>
        <begin position="126"/>
        <end position="175"/>
    </location>
</feature>
<keyword evidence="2" id="KW-0747">Spliceosome</keyword>
<evidence type="ECO:0000256" key="4">
    <source>
        <dbReference type="PROSITE-ProRule" id="PRU00176"/>
    </source>
</evidence>
<organism evidence="7 8">
    <name type="scientific">Trifolium medium</name>
    <dbReference type="NCBI Taxonomy" id="97028"/>
    <lineage>
        <taxon>Eukaryota</taxon>
        <taxon>Viridiplantae</taxon>
        <taxon>Streptophyta</taxon>
        <taxon>Embryophyta</taxon>
        <taxon>Tracheophyta</taxon>
        <taxon>Spermatophyta</taxon>
        <taxon>Magnoliopsida</taxon>
        <taxon>eudicotyledons</taxon>
        <taxon>Gunneridae</taxon>
        <taxon>Pentapetalae</taxon>
        <taxon>rosids</taxon>
        <taxon>fabids</taxon>
        <taxon>Fabales</taxon>
        <taxon>Fabaceae</taxon>
        <taxon>Papilionoideae</taxon>
        <taxon>50 kb inversion clade</taxon>
        <taxon>NPAAA clade</taxon>
        <taxon>Hologalegina</taxon>
        <taxon>IRL clade</taxon>
        <taxon>Trifolieae</taxon>
        <taxon>Trifolium</taxon>
    </lineage>
</organism>
<dbReference type="Pfam" id="PF00076">
    <property type="entry name" value="RRM_1"/>
    <property type="match status" value="1"/>
</dbReference>
<reference evidence="7 8" key="1">
    <citation type="journal article" date="2018" name="Front. Plant Sci.">
        <title>Red Clover (Trifolium pratense) and Zigzag Clover (T. medium) - A Picture of Genomic Similarities and Differences.</title>
        <authorList>
            <person name="Dluhosova J."/>
            <person name="Istvanek J."/>
            <person name="Nedelnik J."/>
            <person name="Repkova J."/>
        </authorList>
    </citation>
    <scope>NUCLEOTIDE SEQUENCE [LARGE SCALE GENOMIC DNA]</scope>
    <source>
        <strain evidence="8">cv. 10/8</strain>
        <tissue evidence="7">Leaf</tissue>
    </source>
</reference>
<proteinExistence type="predicted"/>
<evidence type="ECO:0000256" key="5">
    <source>
        <dbReference type="SAM" id="MobiDB-lite"/>
    </source>
</evidence>
<dbReference type="InterPro" id="IPR035979">
    <property type="entry name" value="RBD_domain_sf"/>
</dbReference>
<dbReference type="AlphaFoldDB" id="A0A392MBY8"/>
<dbReference type="Gene3D" id="3.30.70.330">
    <property type="match status" value="1"/>
</dbReference>
<keyword evidence="8" id="KW-1185">Reference proteome</keyword>
<dbReference type="InterPro" id="IPR000504">
    <property type="entry name" value="RRM_dom"/>
</dbReference>
<feature type="region of interest" description="Disordered" evidence="5">
    <location>
        <begin position="86"/>
        <end position="177"/>
    </location>
</feature>
<dbReference type="PANTHER" id="PTHR23147">
    <property type="entry name" value="SERINE/ARGININE RICH SPLICING FACTOR"/>
    <property type="match status" value="1"/>
</dbReference>
<dbReference type="CDD" id="cd00590">
    <property type="entry name" value="RRM_SF"/>
    <property type="match status" value="1"/>
</dbReference>
<feature type="compositionally biased region" description="Basic and acidic residues" evidence="5">
    <location>
        <begin position="96"/>
        <end position="106"/>
    </location>
</feature>
<evidence type="ECO:0000256" key="1">
    <source>
        <dbReference type="ARBA" id="ARBA00022664"/>
    </source>
</evidence>
<evidence type="ECO:0000256" key="3">
    <source>
        <dbReference type="ARBA" id="ARBA00023187"/>
    </source>
</evidence>